<proteinExistence type="predicted"/>
<evidence type="ECO:0000256" key="1">
    <source>
        <dbReference type="SAM" id="MobiDB-lite"/>
    </source>
</evidence>
<feature type="region of interest" description="Disordered" evidence="1">
    <location>
        <begin position="424"/>
        <end position="595"/>
    </location>
</feature>
<name>A0A9P1FTM5_9DINO</name>
<reference evidence="2" key="1">
    <citation type="submission" date="2022-10" db="EMBL/GenBank/DDBJ databases">
        <authorList>
            <person name="Chen Y."/>
            <person name="Dougan E. K."/>
            <person name="Chan C."/>
            <person name="Rhodes N."/>
            <person name="Thang M."/>
        </authorList>
    </citation>
    <scope>NUCLEOTIDE SEQUENCE</scope>
</reference>
<feature type="compositionally biased region" description="Basic and acidic residues" evidence="1">
    <location>
        <begin position="569"/>
        <end position="595"/>
    </location>
</feature>
<evidence type="ECO:0000313" key="4">
    <source>
        <dbReference type="Proteomes" id="UP001152797"/>
    </source>
</evidence>
<feature type="region of interest" description="Disordered" evidence="1">
    <location>
        <begin position="85"/>
        <end position="121"/>
    </location>
</feature>
<reference evidence="3 4" key="2">
    <citation type="submission" date="2024-05" db="EMBL/GenBank/DDBJ databases">
        <authorList>
            <person name="Chen Y."/>
            <person name="Shah S."/>
            <person name="Dougan E. K."/>
            <person name="Thang M."/>
            <person name="Chan C."/>
        </authorList>
    </citation>
    <scope>NUCLEOTIDE SEQUENCE [LARGE SCALE GENOMIC DNA]</scope>
</reference>
<evidence type="ECO:0000313" key="3">
    <source>
        <dbReference type="EMBL" id="CAL4775245.1"/>
    </source>
</evidence>
<dbReference type="OrthoDB" id="442920at2759"/>
<dbReference type="AlphaFoldDB" id="A0A9P1FTM5"/>
<organism evidence="2">
    <name type="scientific">Cladocopium goreaui</name>
    <dbReference type="NCBI Taxonomy" id="2562237"/>
    <lineage>
        <taxon>Eukaryota</taxon>
        <taxon>Sar</taxon>
        <taxon>Alveolata</taxon>
        <taxon>Dinophyceae</taxon>
        <taxon>Suessiales</taxon>
        <taxon>Symbiodiniaceae</taxon>
        <taxon>Cladocopium</taxon>
    </lineage>
</organism>
<feature type="compositionally biased region" description="Low complexity" evidence="1">
    <location>
        <begin position="325"/>
        <end position="343"/>
    </location>
</feature>
<dbReference type="Proteomes" id="UP001152797">
    <property type="component" value="Unassembled WGS sequence"/>
</dbReference>
<feature type="compositionally biased region" description="Low complexity" evidence="1">
    <location>
        <begin position="95"/>
        <end position="104"/>
    </location>
</feature>
<feature type="region of interest" description="Disordered" evidence="1">
    <location>
        <begin position="258"/>
        <end position="404"/>
    </location>
</feature>
<dbReference type="EMBL" id="CAMXCT020001220">
    <property type="protein sequence ID" value="CAL1141308.1"/>
    <property type="molecule type" value="Genomic_DNA"/>
</dbReference>
<dbReference type="EMBL" id="CAMXCT030001220">
    <property type="protein sequence ID" value="CAL4775245.1"/>
    <property type="molecule type" value="Genomic_DNA"/>
</dbReference>
<sequence length="595" mass="63049">MSHHVLHAQVNRYPVVVQTYSPGVKVLRQVSSPNLSPPTATAMVVPAAQSPGLVVKHRGAVCAPLPTWAAPATPPRAGMTGVVRGTSATEKESDPVPGTAGTAAPPKPGPVPRGSRGVDEDALRARLEVTRRELTQKMSELRELEASLLSTSFTKRLSDHSLTRPFDVLVEESETTGQSSGTPSPDSQTFFKCSTKAVATDTDDLLCICAAEHGPGPQVQPDLTAPEGQEQSAAIGAIGDTEKVEPAEAEMVEVTVPVPMVPVQPTPEGRENSQENGKNGKNGRVRIDPTKADCTDSKADKVQVQKRDRSTSVPKRVQILPPRPSSISAPSASSPPAARSRTSSAKERPRMATQLHIPVSARLSSRRARNANTAMEKSFSARELSRPLADSTGGAGTSGSASVTSGTLEVADVARLVASPEIGTLDDFLPNPVPEPEVLSDSAVTAEVNRKSEVAKVPCKDTAPPSNPNPGNLGRRRSGTPGSPMRGAVREAPETARTGSRMLWSQQLTALSCSELPRRSPSPQRMPRAVPKTPLRGSTAQARVSGTEAVDVPSSRTQKKQVTWKARSRPSEAREAGRNDRKDLARGRKETSEDS</sequence>
<dbReference type="EMBL" id="CAMXCT010001220">
    <property type="protein sequence ID" value="CAI3987933.1"/>
    <property type="molecule type" value="Genomic_DNA"/>
</dbReference>
<feature type="compositionally biased region" description="Basic and acidic residues" evidence="1">
    <location>
        <begin position="285"/>
        <end position="310"/>
    </location>
</feature>
<gene>
    <name evidence="2" type="ORF">C1SCF055_LOCUS15169</name>
</gene>
<evidence type="ECO:0000313" key="2">
    <source>
        <dbReference type="EMBL" id="CAI3987933.1"/>
    </source>
</evidence>
<comment type="caution">
    <text evidence="2">The sequence shown here is derived from an EMBL/GenBank/DDBJ whole genome shotgun (WGS) entry which is preliminary data.</text>
</comment>
<protein>
    <submittedName>
        <fullName evidence="3">2-oxoglutarate and iron-dependent oxygenase domain-containing protein 2</fullName>
    </submittedName>
</protein>
<feature type="compositionally biased region" description="Low complexity" evidence="1">
    <location>
        <begin position="519"/>
        <end position="528"/>
    </location>
</feature>
<keyword evidence="4" id="KW-1185">Reference proteome</keyword>
<accession>A0A9P1FTM5</accession>
<feature type="compositionally biased region" description="Polar residues" evidence="1">
    <location>
        <begin position="503"/>
        <end position="512"/>
    </location>
</feature>